<dbReference type="SUPFAM" id="SSF55920">
    <property type="entry name" value="Creatinase/aminopeptidase"/>
    <property type="match status" value="1"/>
</dbReference>
<evidence type="ECO:0000256" key="4">
    <source>
        <dbReference type="ARBA" id="ARBA00012574"/>
    </source>
</evidence>
<comment type="caution">
    <text evidence="14">The sequence shown here is derived from an EMBL/GenBank/DDBJ whole genome shotgun (WGS) entry which is preliminary data.</text>
</comment>
<keyword evidence="9" id="KW-0464">Manganese</keyword>
<dbReference type="InterPro" id="IPR007865">
    <property type="entry name" value="Aminopep_P_N"/>
</dbReference>
<dbReference type="InterPro" id="IPR000994">
    <property type="entry name" value="Pept_M24"/>
</dbReference>
<dbReference type="RefSeq" id="WP_131904297.1">
    <property type="nucleotide sequence ID" value="NZ_BAAAFU010000008.1"/>
</dbReference>
<organism evidence="14 15">
    <name type="scientific">Cocleimonas flava</name>
    <dbReference type="NCBI Taxonomy" id="634765"/>
    <lineage>
        <taxon>Bacteria</taxon>
        <taxon>Pseudomonadati</taxon>
        <taxon>Pseudomonadota</taxon>
        <taxon>Gammaproteobacteria</taxon>
        <taxon>Thiotrichales</taxon>
        <taxon>Thiotrichaceae</taxon>
        <taxon>Cocleimonas</taxon>
    </lineage>
</organism>
<dbReference type="GO" id="GO:0006508">
    <property type="term" value="P:proteolysis"/>
    <property type="evidence" value="ECO:0007669"/>
    <property type="project" value="UniProtKB-KW"/>
</dbReference>
<dbReference type="EMBL" id="SMFQ01000002">
    <property type="protein sequence ID" value="TCJ88614.1"/>
    <property type="molecule type" value="Genomic_DNA"/>
</dbReference>
<evidence type="ECO:0000256" key="7">
    <source>
        <dbReference type="ARBA" id="ARBA00022801"/>
    </source>
</evidence>
<dbReference type="InterPro" id="IPR036005">
    <property type="entry name" value="Creatinase/aminopeptidase-like"/>
</dbReference>
<dbReference type="EC" id="3.4.11.9" evidence="4"/>
<evidence type="ECO:0000256" key="6">
    <source>
        <dbReference type="ARBA" id="ARBA00022723"/>
    </source>
</evidence>
<dbReference type="InterPro" id="IPR052433">
    <property type="entry name" value="X-Pro_dipept-like"/>
</dbReference>
<proteinExistence type="inferred from homology"/>
<dbReference type="PANTHER" id="PTHR43226">
    <property type="entry name" value="XAA-PRO AMINOPEPTIDASE 3"/>
    <property type="match status" value="1"/>
</dbReference>
<dbReference type="SMART" id="SM01011">
    <property type="entry name" value="AMP_N"/>
    <property type="match status" value="1"/>
</dbReference>
<evidence type="ECO:0000256" key="9">
    <source>
        <dbReference type="ARBA" id="ARBA00023211"/>
    </source>
</evidence>
<comment type="catalytic activity">
    <reaction evidence="1">
        <text>Release of any N-terminal amino acid, including proline, that is linked to proline, even from a dipeptide or tripeptide.</text>
        <dbReference type="EC" id="3.4.11.9"/>
    </reaction>
</comment>
<dbReference type="PANTHER" id="PTHR43226:SF4">
    <property type="entry name" value="XAA-PRO AMINOPEPTIDASE 3"/>
    <property type="match status" value="1"/>
</dbReference>
<evidence type="ECO:0000313" key="15">
    <source>
        <dbReference type="Proteomes" id="UP000294887"/>
    </source>
</evidence>
<dbReference type="Proteomes" id="UP000294887">
    <property type="component" value="Unassembled WGS sequence"/>
</dbReference>
<dbReference type="FunFam" id="3.90.230.10:FF:000002">
    <property type="entry name" value="Xaa-Pro aminopeptidase 3"/>
    <property type="match status" value="1"/>
</dbReference>
<feature type="domain" description="Aminopeptidase P N-terminal" evidence="13">
    <location>
        <begin position="4"/>
        <end position="138"/>
    </location>
</feature>
<dbReference type="Gene3D" id="3.90.230.10">
    <property type="entry name" value="Creatinase/methionine aminopeptidase superfamily"/>
    <property type="match status" value="1"/>
</dbReference>
<dbReference type="OrthoDB" id="9806388at2"/>
<evidence type="ECO:0000256" key="11">
    <source>
        <dbReference type="ARBA" id="ARBA00075356"/>
    </source>
</evidence>
<dbReference type="Pfam" id="PF05195">
    <property type="entry name" value="AMP_N"/>
    <property type="match status" value="1"/>
</dbReference>
<evidence type="ECO:0000256" key="12">
    <source>
        <dbReference type="ARBA" id="ARBA00081411"/>
    </source>
</evidence>
<protein>
    <recommendedName>
        <fullName evidence="10">Xaa-Pro aminopeptidase</fullName>
        <ecNumber evidence="4">3.4.11.9</ecNumber>
    </recommendedName>
    <alternativeName>
        <fullName evidence="11">Aminopeptidase P II</fullName>
    </alternativeName>
    <alternativeName>
        <fullName evidence="12">X-Pro aminopeptidase</fullName>
    </alternativeName>
</protein>
<dbReference type="GO" id="GO:0070006">
    <property type="term" value="F:metalloaminopeptidase activity"/>
    <property type="evidence" value="ECO:0007669"/>
    <property type="project" value="InterPro"/>
</dbReference>
<keyword evidence="7" id="KW-0378">Hydrolase</keyword>
<evidence type="ECO:0000256" key="10">
    <source>
        <dbReference type="ARBA" id="ARBA00069363"/>
    </source>
</evidence>
<gene>
    <name evidence="14" type="ORF">EV695_0472</name>
</gene>
<dbReference type="Gene3D" id="3.40.350.10">
    <property type="entry name" value="Creatinase/prolidase N-terminal domain"/>
    <property type="match status" value="1"/>
</dbReference>
<keyword evidence="6" id="KW-0479">Metal-binding</keyword>
<evidence type="ECO:0000256" key="8">
    <source>
        <dbReference type="ARBA" id="ARBA00023049"/>
    </source>
</evidence>
<dbReference type="SUPFAM" id="SSF53092">
    <property type="entry name" value="Creatinase/prolidase N-terminal domain"/>
    <property type="match status" value="1"/>
</dbReference>
<evidence type="ECO:0000256" key="2">
    <source>
        <dbReference type="ARBA" id="ARBA00001936"/>
    </source>
</evidence>
<evidence type="ECO:0000256" key="5">
    <source>
        <dbReference type="ARBA" id="ARBA00022670"/>
    </source>
</evidence>
<keyword evidence="5" id="KW-0645">Protease</keyword>
<dbReference type="AlphaFoldDB" id="A0A4R1F7J9"/>
<keyword evidence="8" id="KW-0482">Metalloprotease</keyword>
<comment type="similarity">
    <text evidence="3">Belongs to the peptidase M24B family.</text>
</comment>
<dbReference type="InterPro" id="IPR029149">
    <property type="entry name" value="Creatin/AminoP/Spt16_N"/>
</dbReference>
<evidence type="ECO:0000259" key="13">
    <source>
        <dbReference type="SMART" id="SM01011"/>
    </source>
</evidence>
<dbReference type="CDD" id="cd01087">
    <property type="entry name" value="Prolidase"/>
    <property type="match status" value="1"/>
</dbReference>
<dbReference type="GO" id="GO:0030145">
    <property type="term" value="F:manganese ion binding"/>
    <property type="evidence" value="ECO:0007669"/>
    <property type="project" value="InterPro"/>
</dbReference>
<comment type="cofactor">
    <cofactor evidence="2">
        <name>Mn(2+)</name>
        <dbReference type="ChEBI" id="CHEBI:29035"/>
    </cofactor>
</comment>
<sequence>MKQISIKEFSQRRSDLMDQIGEDAIAIIPSAELQIRNRDAEFVFRQDSDFLYLTGFNEPEAVAVLVPGREESEYILFCREKDPKTEQWTGRMSGLVGAVENYGANDAFPIEDIDEILPGLMENRNKVFYSVGHNQDFDSQVISWVNSLRAKVRNGVQAPYEFISLDVLLHEMRLFKSPQEQALMRDAAKVSVNAHQRAMKTCKPGMMEYEIDAEYMHEFRKSGMVPAYTSIVGGGENACILHYIDNNQKLNDGDLLLIDAGAENQGYASDITRTFPVGGRFSEEQRILYQIVLDSQYAAIEMSKPGNRWIDPHDAAVRVITAGLLENGLLKGDLEELIAENKYFPFYMHKTGHWLGLDVHDVGDYKISEEWRELEPGMTLTVEPGIYVSPSDDIDKRWWNIGIRIEDDVLITETGNEVLTGALIKEIDDIESLMAS</sequence>
<dbReference type="NCBIfam" id="NF008131">
    <property type="entry name" value="PRK10879.1"/>
    <property type="match status" value="1"/>
</dbReference>
<keyword evidence="15" id="KW-1185">Reference proteome</keyword>
<accession>A0A4R1F7J9</accession>
<dbReference type="Pfam" id="PF00557">
    <property type="entry name" value="Peptidase_M24"/>
    <property type="match status" value="1"/>
</dbReference>
<keyword evidence="14" id="KW-0031">Aminopeptidase</keyword>
<evidence type="ECO:0000256" key="1">
    <source>
        <dbReference type="ARBA" id="ARBA00001424"/>
    </source>
</evidence>
<reference evidence="14 15" key="1">
    <citation type="submission" date="2019-03" db="EMBL/GenBank/DDBJ databases">
        <title>Genomic Encyclopedia of Type Strains, Phase IV (KMG-IV): sequencing the most valuable type-strain genomes for metagenomic binning, comparative biology and taxonomic classification.</title>
        <authorList>
            <person name="Goeker M."/>
        </authorList>
    </citation>
    <scope>NUCLEOTIDE SEQUENCE [LARGE SCALE GENOMIC DNA]</scope>
    <source>
        <strain evidence="14 15">DSM 24830</strain>
    </source>
</reference>
<evidence type="ECO:0000256" key="3">
    <source>
        <dbReference type="ARBA" id="ARBA00008766"/>
    </source>
</evidence>
<name>A0A4R1F7J9_9GAMM</name>
<evidence type="ECO:0000313" key="14">
    <source>
        <dbReference type="EMBL" id="TCJ88614.1"/>
    </source>
</evidence>
<dbReference type="GO" id="GO:0005829">
    <property type="term" value="C:cytosol"/>
    <property type="evidence" value="ECO:0007669"/>
    <property type="project" value="TreeGrafter"/>
</dbReference>